<reference evidence="1" key="1">
    <citation type="submission" date="2012-10" db="EMBL/GenBank/DDBJ databases">
        <title>Towards defining the chloroviruses: a genomic journey through a genus of large DNA viruses.</title>
        <authorList>
            <person name="Jeanniard A."/>
            <person name="Dunigan D.D."/>
            <person name="Gurnon J.R."/>
            <person name="Agarkova I."/>
            <person name="Kang M."/>
            <person name="Vitek J."/>
            <person name="Duncan G."/>
            <person name="McClung O.W."/>
            <person name="Larsen M."/>
            <person name="Claverie J.-M."/>
            <person name="Van Etten J.L."/>
            <person name="Blanc G."/>
        </authorList>
    </citation>
    <scope>NUCLEOTIDE SEQUENCE</scope>
</reference>
<evidence type="ECO:0000313" key="1">
    <source>
        <dbReference type="EMBL" id="AGE58643.1"/>
    </source>
</evidence>
<dbReference type="GeneID" id="40525507"/>
<accession>M1HH81</accession>
<sequence>MSDVEYETFSDVESVSSIELEHYTSYDEEMSNFIDMQNDWMIDNDEENIVYFNSWNDEELPDYVEDTIDNVGNLTRDMIRVLDRLYPLDDPELCV</sequence>
<organism evidence="1">
    <name type="scientific">Paramecium bursaria Chlorella virus NYs1</name>
    <dbReference type="NCBI Taxonomy" id="83442"/>
    <lineage>
        <taxon>Viruses</taxon>
        <taxon>Varidnaviria</taxon>
        <taxon>Bamfordvirae</taxon>
        <taxon>Nucleocytoviricota</taxon>
        <taxon>Megaviricetes</taxon>
        <taxon>Algavirales</taxon>
        <taxon>Phycodnaviridae</taxon>
        <taxon>Chlorovirus</taxon>
        <taxon>Chlorovirus newyorkense</taxon>
    </lineage>
</organism>
<protein>
    <submittedName>
        <fullName evidence="1">Uncharacterized protein</fullName>
    </submittedName>
</protein>
<name>M1HH81_9PHYC</name>
<dbReference type="KEGG" id="vg:40525507"/>
<dbReference type="RefSeq" id="YP_009665288.1">
    <property type="nucleotide sequence ID" value="NC_043235.1"/>
</dbReference>
<dbReference type="EMBL" id="JX997183">
    <property type="protein sequence ID" value="AGE58643.1"/>
    <property type="molecule type" value="Genomic_DNA"/>
</dbReference>
<gene>
    <name evidence="1" type="primary">NYs-1_217L</name>
    <name evidence="1" type="ORF">PBCVNYs1_217L</name>
</gene>
<proteinExistence type="predicted"/>